<gene>
    <name evidence="2" type="ORF">DBRI00130_LOCUS26708</name>
</gene>
<organism evidence="2">
    <name type="scientific">Ditylum brightwellii</name>
    <dbReference type="NCBI Taxonomy" id="49249"/>
    <lineage>
        <taxon>Eukaryota</taxon>
        <taxon>Sar</taxon>
        <taxon>Stramenopiles</taxon>
        <taxon>Ochrophyta</taxon>
        <taxon>Bacillariophyta</taxon>
        <taxon>Mediophyceae</taxon>
        <taxon>Lithodesmiophycidae</taxon>
        <taxon>Lithodesmiales</taxon>
        <taxon>Lithodesmiaceae</taxon>
        <taxon>Ditylum</taxon>
    </lineage>
</organism>
<name>A0A7S4RZM1_9STRA</name>
<reference evidence="2" key="1">
    <citation type="submission" date="2021-01" db="EMBL/GenBank/DDBJ databases">
        <authorList>
            <person name="Corre E."/>
            <person name="Pelletier E."/>
            <person name="Niang G."/>
            <person name="Scheremetjew M."/>
            <person name="Finn R."/>
            <person name="Kale V."/>
            <person name="Holt S."/>
            <person name="Cochrane G."/>
            <person name="Meng A."/>
            <person name="Brown T."/>
            <person name="Cohen L."/>
        </authorList>
    </citation>
    <scope>NUCLEOTIDE SEQUENCE</scope>
    <source>
        <strain evidence="2">GSO104</strain>
    </source>
</reference>
<dbReference type="EMBL" id="HBNS01034135">
    <property type="protein sequence ID" value="CAE4629677.1"/>
    <property type="molecule type" value="Transcribed_RNA"/>
</dbReference>
<accession>A0A7S4RZM1</accession>
<proteinExistence type="predicted"/>
<protein>
    <submittedName>
        <fullName evidence="2">Uncharacterized protein</fullName>
    </submittedName>
</protein>
<evidence type="ECO:0000313" key="2">
    <source>
        <dbReference type="EMBL" id="CAE4629677.1"/>
    </source>
</evidence>
<feature type="compositionally biased region" description="Low complexity" evidence="1">
    <location>
        <begin position="139"/>
        <end position="149"/>
    </location>
</feature>
<feature type="compositionally biased region" description="Polar residues" evidence="1">
    <location>
        <begin position="164"/>
        <end position="180"/>
    </location>
</feature>
<feature type="region of interest" description="Disordered" evidence="1">
    <location>
        <begin position="131"/>
        <end position="183"/>
    </location>
</feature>
<sequence length="211" mass="23762">MRQYNKCFGNKEEVLGDDLAKLLHLRDGQTAIQFCESIGLPTAISSKTPTSYFGGHNCAIMKAAPISITDPKSIQLMENPGRMEDSFIFGDARLEDWKKGNLLVGVNDDFNGGNKSSEKNDSWERNRRWGENDYHNHNRPNNNHNLTRNSRWRDSGDSGGDLANLSSQLDKMSFRSASRETTTTTRITGKLHIDQEGIMVPPDYAVWGIIR</sequence>
<dbReference type="AlphaFoldDB" id="A0A7S4RZM1"/>
<evidence type="ECO:0000256" key="1">
    <source>
        <dbReference type="SAM" id="MobiDB-lite"/>
    </source>
</evidence>